<keyword evidence="4" id="KW-1185">Reference proteome</keyword>
<accession>A0A443QXH9</accession>
<evidence type="ECO:0000256" key="1">
    <source>
        <dbReference type="SAM" id="Coils"/>
    </source>
</evidence>
<dbReference type="Gene3D" id="2.60.120.290">
    <property type="entry name" value="Spermadhesin, CUB domain"/>
    <property type="match status" value="1"/>
</dbReference>
<proteinExistence type="predicted"/>
<gene>
    <name evidence="3" type="ORF">B4U79_18198</name>
</gene>
<dbReference type="AlphaFoldDB" id="A0A443QXH9"/>
<dbReference type="InterPro" id="IPR035914">
    <property type="entry name" value="Sperma_CUB_dom_sf"/>
</dbReference>
<comment type="caution">
    <text evidence="3">The sequence shown here is derived from an EMBL/GenBank/DDBJ whole genome shotgun (WGS) entry which is preliminary data.</text>
</comment>
<evidence type="ECO:0000256" key="2">
    <source>
        <dbReference type="SAM" id="Phobius"/>
    </source>
</evidence>
<dbReference type="Proteomes" id="UP000285301">
    <property type="component" value="Unassembled WGS sequence"/>
</dbReference>
<feature type="transmembrane region" description="Helical" evidence="2">
    <location>
        <begin position="21"/>
        <end position="47"/>
    </location>
</feature>
<evidence type="ECO:0000313" key="3">
    <source>
        <dbReference type="EMBL" id="RWS07735.1"/>
    </source>
</evidence>
<dbReference type="SUPFAM" id="SSF49854">
    <property type="entry name" value="Spermadhesin, CUB domain"/>
    <property type="match status" value="1"/>
</dbReference>
<name>A0A443QXH9_9ACAR</name>
<feature type="coiled-coil region" evidence="1">
    <location>
        <begin position="53"/>
        <end position="80"/>
    </location>
</feature>
<dbReference type="EMBL" id="NCKU01003328">
    <property type="protein sequence ID" value="RWS07735.1"/>
    <property type="molecule type" value="Genomic_DNA"/>
</dbReference>
<keyword evidence="2" id="KW-0472">Membrane</keyword>
<organism evidence="3 4">
    <name type="scientific">Dinothrombium tinctorium</name>
    <dbReference type="NCBI Taxonomy" id="1965070"/>
    <lineage>
        <taxon>Eukaryota</taxon>
        <taxon>Metazoa</taxon>
        <taxon>Ecdysozoa</taxon>
        <taxon>Arthropoda</taxon>
        <taxon>Chelicerata</taxon>
        <taxon>Arachnida</taxon>
        <taxon>Acari</taxon>
        <taxon>Acariformes</taxon>
        <taxon>Trombidiformes</taxon>
        <taxon>Prostigmata</taxon>
        <taxon>Anystina</taxon>
        <taxon>Parasitengona</taxon>
        <taxon>Trombidioidea</taxon>
        <taxon>Trombidiidae</taxon>
        <taxon>Dinothrombium</taxon>
    </lineage>
</organism>
<keyword evidence="2" id="KW-1133">Transmembrane helix</keyword>
<sequence length="324" mass="37752">MDQSATYNRVHRNQSKRSLLYYFYHFIIFTLIVIICASTVFLIHQFLQMKQNEKILKQQIGEAERRIETLEKNKNGTNFKSSNNISNVESKTAMSLLDKVVDLVNKFNNLANRANHMFDDLKAKINSVTLAINEVDENLKMEIVQRSNETNFLKSFAERNLALNENLQSAINITFIYNTVIRNILANEMNKTRMQSPINESEREIRINKVLRENIAILFKLQEFTATPEMNTFKISYQNSQDLLFLITCDQNSRIRYRTINFNTELRFDFLIVIDGSVKKKYTGQSSELDGGITSATSSLLFFFHSYHSGQRDDITIEFREELS</sequence>
<protein>
    <recommendedName>
        <fullName evidence="5">CUB domain-containing protein</fullName>
    </recommendedName>
</protein>
<keyword evidence="1" id="KW-0175">Coiled coil</keyword>
<evidence type="ECO:0008006" key="5">
    <source>
        <dbReference type="Google" id="ProtNLM"/>
    </source>
</evidence>
<keyword evidence="2" id="KW-0812">Transmembrane</keyword>
<reference evidence="3 4" key="1">
    <citation type="journal article" date="2018" name="Gigascience">
        <title>Genomes of trombidid mites reveal novel predicted allergens and laterally-transferred genes associated with secondary metabolism.</title>
        <authorList>
            <person name="Dong X."/>
            <person name="Chaisiri K."/>
            <person name="Xia D."/>
            <person name="Armstrong S.D."/>
            <person name="Fang Y."/>
            <person name="Donnelly M.J."/>
            <person name="Kadowaki T."/>
            <person name="McGarry J.W."/>
            <person name="Darby A.C."/>
            <person name="Makepeace B.L."/>
        </authorList>
    </citation>
    <scope>NUCLEOTIDE SEQUENCE [LARGE SCALE GENOMIC DNA]</scope>
    <source>
        <strain evidence="3">UoL-WK</strain>
    </source>
</reference>
<evidence type="ECO:0000313" key="4">
    <source>
        <dbReference type="Proteomes" id="UP000285301"/>
    </source>
</evidence>